<gene>
    <name evidence="2" type="primary">LOC104217206</name>
</gene>
<keyword evidence="1" id="KW-1185">Reference proteome</keyword>
<dbReference type="RefSeq" id="XP_009765686.1">
    <property type="nucleotide sequence ID" value="XM_009767384.1"/>
</dbReference>
<reference evidence="1" key="1">
    <citation type="journal article" date="2013" name="Genome Biol.">
        <title>Reference genomes and transcriptomes of Nicotiana sylvestris and Nicotiana tomentosiformis.</title>
        <authorList>
            <person name="Sierro N."/>
            <person name="Battey J.N."/>
            <person name="Ouadi S."/>
            <person name="Bovet L."/>
            <person name="Goepfert S."/>
            <person name="Bakaher N."/>
            <person name="Peitsch M.C."/>
            <person name="Ivanov N.V."/>
        </authorList>
    </citation>
    <scope>NUCLEOTIDE SEQUENCE [LARGE SCALE GENOMIC DNA]</scope>
</reference>
<dbReference type="Proteomes" id="UP000189701">
    <property type="component" value="Unplaced"/>
</dbReference>
<protein>
    <submittedName>
        <fullName evidence="2">Uncharacterized protein LOC104217206</fullName>
    </submittedName>
</protein>
<proteinExistence type="predicted"/>
<evidence type="ECO:0000313" key="1">
    <source>
        <dbReference type="Proteomes" id="UP000189701"/>
    </source>
</evidence>
<sequence length="222" mass="25481">MTLWGRKRGSYSFLQFIEKKSSNQKPSEASSIANIGSTHEGIRPVKVKKGVFLFSIQFIEKNPPVKLLQEQKTAPHPARFRLAKASTNIALYHNRNVVEDYLLAYGFTHGYTKWFFHGEGFSSKDLPHPTNDDDGSAMHDDIDGLLHDTFRNVEGDLNREGVRERPSEDAKRFFKLVEEGKQELYPGCENFSKLDFTIWLFLFKCIHALSNVKISLNWISLL</sequence>
<evidence type="ECO:0000313" key="2">
    <source>
        <dbReference type="RefSeq" id="XP_009765686.1"/>
    </source>
</evidence>
<dbReference type="AlphaFoldDB" id="A0A1U7VL49"/>
<reference evidence="2" key="2">
    <citation type="submission" date="2025-08" db="UniProtKB">
        <authorList>
            <consortium name="RefSeq"/>
        </authorList>
    </citation>
    <scope>IDENTIFICATION</scope>
    <source>
        <tissue evidence="2">Leaf</tissue>
    </source>
</reference>
<organism evidence="1 2">
    <name type="scientific">Nicotiana sylvestris</name>
    <name type="common">Wood tobacco</name>
    <name type="synonym">South American tobacco</name>
    <dbReference type="NCBI Taxonomy" id="4096"/>
    <lineage>
        <taxon>Eukaryota</taxon>
        <taxon>Viridiplantae</taxon>
        <taxon>Streptophyta</taxon>
        <taxon>Embryophyta</taxon>
        <taxon>Tracheophyta</taxon>
        <taxon>Spermatophyta</taxon>
        <taxon>Magnoliopsida</taxon>
        <taxon>eudicotyledons</taxon>
        <taxon>Gunneridae</taxon>
        <taxon>Pentapetalae</taxon>
        <taxon>asterids</taxon>
        <taxon>lamiids</taxon>
        <taxon>Solanales</taxon>
        <taxon>Solanaceae</taxon>
        <taxon>Nicotianoideae</taxon>
        <taxon>Nicotianeae</taxon>
        <taxon>Nicotiana</taxon>
    </lineage>
</organism>
<accession>A0A1U7VL49</accession>
<name>A0A1U7VL49_NICSY</name>